<feature type="region of interest" description="Disordered" evidence="1">
    <location>
        <begin position="1"/>
        <end position="66"/>
    </location>
</feature>
<accession>A0A5B7DY34</accession>
<organism evidence="2 3">
    <name type="scientific">Portunus trituberculatus</name>
    <name type="common">Swimming crab</name>
    <name type="synonym">Neptunus trituberculatus</name>
    <dbReference type="NCBI Taxonomy" id="210409"/>
    <lineage>
        <taxon>Eukaryota</taxon>
        <taxon>Metazoa</taxon>
        <taxon>Ecdysozoa</taxon>
        <taxon>Arthropoda</taxon>
        <taxon>Crustacea</taxon>
        <taxon>Multicrustacea</taxon>
        <taxon>Malacostraca</taxon>
        <taxon>Eumalacostraca</taxon>
        <taxon>Eucarida</taxon>
        <taxon>Decapoda</taxon>
        <taxon>Pleocyemata</taxon>
        <taxon>Brachyura</taxon>
        <taxon>Eubrachyura</taxon>
        <taxon>Portunoidea</taxon>
        <taxon>Portunidae</taxon>
        <taxon>Portuninae</taxon>
        <taxon>Portunus</taxon>
    </lineage>
</organism>
<sequence>MKNDGQAGSEVDRIVMRKIRKTENTGEQNNGEKKLKKRPLVSWERKKDGSKVKQLTYATQNSSHVH</sequence>
<evidence type="ECO:0000313" key="3">
    <source>
        <dbReference type="Proteomes" id="UP000324222"/>
    </source>
</evidence>
<evidence type="ECO:0000256" key="1">
    <source>
        <dbReference type="SAM" id="MobiDB-lite"/>
    </source>
</evidence>
<dbReference type="EMBL" id="VSRR010001620">
    <property type="protein sequence ID" value="MPC26602.1"/>
    <property type="molecule type" value="Genomic_DNA"/>
</dbReference>
<keyword evidence="3" id="KW-1185">Reference proteome</keyword>
<reference evidence="2 3" key="1">
    <citation type="submission" date="2019-05" db="EMBL/GenBank/DDBJ databases">
        <title>Another draft genome of Portunus trituberculatus and its Hox gene families provides insights of decapod evolution.</title>
        <authorList>
            <person name="Jeong J.-H."/>
            <person name="Song I."/>
            <person name="Kim S."/>
            <person name="Choi T."/>
            <person name="Kim D."/>
            <person name="Ryu S."/>
            <person name="Kim W."/>
        </authorList>
    </citation>
    <scope>NUCLEOTIDE SEQUENCE [LARGE SCALE GENOMIC DNA]</scope>
    <source>
        <tissue evidence="2">Muscle</tissue>
    </source>
</reference>
<name>A0A5B7DY34_PORTR</name>
<feature type="compositionally biased region" description="Polar residues" evidence="1">
    <location>
        <begin position="56"/>
        <end position="66"/>
    </location>
</feature>
<dbReference type="Proteomes" id="UP000324222">
    <property type="component" value="Unassembled WGS sequence"/>
</dbReference>
<dbReference type="AlphaFoldDB" id="A0A5B7DY34"/>
<comment type="caution">
    <text evidence="2">The sequence shown here is derived from an EMBL/GenBank/DDBJ whole genome shotgun (WGS) entry which is preliminary data.</text>
</comment>
<gene>
    <name evidence="2" type="ORF">E2C01_019746</name>
</gene>
<protein>
    <submittedName>
        <fullName evidence="2">Uncharacterized protein</fullName>
    </submittedName>
</protein>
<proteinExistence type="predicted"/>
<evidence type="ECO:0000313" key="2">
    <source>
        <dbReference type="EMBL" id="MPC26602.1"/>
    </source>
</evidence>